<dbReference type="Proteomes" id="UP000245207">
    <property type="component" value="Unassembled WGS sequence"/>
</dbReference>
<dbReference type="Gene3D" id="1.25.40.20">
    <property type="entry name" value="Ankyrin repeat-containing domain"/>
    <property type="match status" value="1"/>
</dbReference>
<dbReference type="InterPro" id="IPR036770">
    <property type="entry name" value="Ankyrin_rpt-contain_sf"/>
</dbReference>
<reference evidence="2 3" key="1">
    <citation type="journal article" date="2018" name="Mol. Plant">
        <title>The genome of Artemisia annua provides insight into the evolution of Asteraceae family and artemisinin biosynthesis.</title>
        <authorList>
            <person name="Shen Q."/>
            <person name="Zhang L."/>
            <person name="Liao Z."/>
            <person name="Wang S."/>
            <person name="Yan T."/>
            <person name="Shi P."/>
            <person name="Liu M."/>
            <person name="Fu X."/>
            <person name="Pan Q."/>
            <person name="Wang Y."/>
            <person name="Lv Z."/>
            <person name="Lu X."/>
            <person name="Zhang F."/>
            <person name="Jiang W."/>
            <person name="Ma Y."/>
            <person name="Chen M."/>
            <person name="Hao X."/>
            <person name="Li L."/>
            <person name="Tang Y."/>
            <person name="Lv G."/>
            <person name="Zhou Y."/>
            <person name="Sun X."/>
            <person name="Brodelius P.E."/>
            <person name="Rose J.K.C."/>
            <person name="Tang K."/>
        </authorList>
    </citation>
    <scope>NUCLEOTIDE SEQUENCE [LARGE SCALE GENOMIC DNA]</scope>
    <source>
        <strain evidence="3">cv. Huhao1</strain>
        <tissue evidence="2">Leaf</tissue>
    </source>
</reference>
<dbReference type="SMART" id="SM00248">
    <property type="entry name" value="ANK"/>
    <property type="match status" value="3"/>
</dbReference>
<protein>
    <submittedName>
        <fullName evidence="2">Ankyrin repeat-containing protein</fullName>
    </submittedName>
</protein>
<evidence type="ECO:0000313" key="2">
    <source>
        <dbReference type="EMBL" id="PWA84042.1"/>
    </source>
</evidence>
<feature type="compositionally biased region" description="Polar residues" evidence="1">
    <location>
        <begin position="58"/>
        <end position="69"/>
    </location>
</feature>
<dbReference type="PANTHER" id="PTHR24121:SF21">
    <property type="entry name" value="ANKYRIN REPEAT FAMILY PROTEIN"/>
    <property type="match status" value="1"/>
</dbReference>
<dbReference type="SUPFAM" id="SSF48403">
    <property type="entry name" value="Ankyrin repeat"/>
    <property type="match status" value="1"/>
</dbReference>
<keyword evidence="3" id="KW-1185">Reference proteome</keyword>
<organism evidence="2 3">
    <name type="scientific">Artemisia annua</name>
    <name type="common">Sweet wormwood</name>
    <dbReference type="NCBI Taxonomy" id="35608"/>
    <lineage>
        <taxon>Eukaryota</taxon>
        <taxon>Viridiplantae</taxon>
        <taxon>Streptophyta</taxon>
        <taxon>Embryophyta</taxon>
        <taxon>Tracheophyta</taxon>
        <taxon>Spermatophyta</taxon>
        <taxon>Magnoliopsida</taxon>
        <taxon>eudicotyledons</taxon>
        <taxon>Gunneridae</taxon>
        <taxon>Pentapetalae</taxon>
        <taxon>asterids</taxon>
        <taxon>campanulids</taxon>
        <taxon>Asterales</taxon>
        <taxon>Asteraceae</taxon>
        <taxon>Asteroideae</taxon>
        <taxon>Anthemideae</taxon>
        <taxon>Artemisiinae</taxon>
        <taxon>Artemisia</taxon>
    </lineage>
</organism>
<dbReference type="AlphaFoldDB" id="A0A2U1PE47"/>
<feature type="region of interest" description="Disordered" evidence="1">
    <location>
        <begin position="1"/>
        <end position="70"/>
    </location>
</feature>
<accession>A0A2U1PE47</accession>
<dbReference type="PANTHER" id="PTHR24121">
    <property type="entry name" value="NO MECHANORECEPTOR POTENTIAL C, ISOFORM D-RELATED"/>
    <property type="match status" value="1"/>
</dbReference>
<sequence>MADASGMTPELEQQHVLTDESINALGPDPEQEIRPEPTRVAESEIEPEPQPQLEQEQIHTQGPEPTQESVDALEEVLPQEPVPQPGPEQAQEQGQQTPLNLPLQDLFKGEWDVALGILERADQGQDYSYLLRYSITDNCETALHVAASAQNTSFVRNLVDKMKIENLRYYQNLNGNTALCLAAMTGNVEIAKIMVDSDRDLLTICNKNHVIPLYIAALYGKRDMVTYLYNETNRDEWTYMNNKWVFTKCVEADLFDIALNIFKMHPEVISENEAQSVLGVLARKPSAFNEKRRHTMWRIVSSTFISFPAKTTLLDDLSFYENREKLLKARRTGKAAFQSEKNAKSGKGSVSKNGSLEPEASLINLTRNRCLNGK</sequence>
<gene>
    <name evidence="2" type="ORF">CTI12_AA154300</name>
</gene>
<dbReference type="InterPro" id="IPR002110">
    <property type="entry name" value="Ankyrin_rpt"/>
</dbReference>
<feature type="compositionally biased region" description="Basic and acidic residues" evidence="1">
    <location>
        <begin position="31"/>
        <end position="42"/>
    </location>
</feature>
<evidence type="ECO:0000256" key="1">
    <source>
        <dbReference type="SAM" id="MobiDB-lite"/>
    </source>
</evidence>
<name>A0A2U1PE47_ARTAN</name>
<comment type="caution">
    <text evidence="2">The sequence shown here is derived from an EMBL/GenBank/DDBJ whole genome shotgun (WGS) entry which is preliminary data.</text>
</comment>
<dbReference type="EMBL" id="PKPP01001275">
    <property type="protein sequence ID" value="PWA84042.1"/>
    <property type="molecule type" value="Genomic_DNA"/>
</dbReference>
<dbReference type="OrthoDB" id="1925304at2759"/>
<dbReference type="STRING" id="35608.A0A2U1PE47"/>
<proteinExistence type="predicted"/>
<dbReference type="Pfam" id="PF12796">
    <property type="entry name" value="Ank_2"/>
    <property type="match status" value="1"/>
</dbReference>
<evidence type="ECO:0000313" key="3">
    <source>
        <dbReference type="Proteomes" id="UP000245207"/>
    </source>
</evidence>